<comment type="caution">
    <text evidence="2">The sequence shown here is derived from an EMBL/GenBank/DDBJ whole genome shotgun (WGS) entry which is preliminary data.</text>
</comment>
<dbReference type="Proteomes" id="UP000284296">
    <property type="component" value="Unassembled WGS sequence"/>
</dbReference>
<sequence length="133" mass="15415">MAVSARDSKLLEQIQNLLAQVDYLTKKLFGTSSEKMKDVEGQLNLFDKADVDLKAPVIKVSEHTRKKNVLLRIFLKVRFQKGSRFETAVKYAQNRKDMLMTYLLEHRPSEDMLDVQLEALTPWSKEVQNVCKN</sequence>
<evidence type="ECO:0000313" key="3">
    <source>
        <dbReference type="EMBL" id="RGT84800.1"/>
    </source>
</evidence>
<evidence type="ECO:0000259" key="1">
    <source>
        <dbReference type="Pfam" id="PF13007"/>
    </source>
</evidence>
<dbReference type="InterPro" id="IPR024463">
    <property type="entry name" value="Transposase_TnpC_homeodom"/>
</dbReference>
<reference evidence="5 6" key="1">
    <citation type="submission" date="2018-08" db="EMBL/GenBank/DDBJ databases">
        <title>A genome reference for cultivated species of the human gut microbiota.</title>
        <authorList>
            <person name="Zou Y."/>
            <person name="Xue W."/>
            <person name="Luo G."/>
        </authorList>
    </citation>
    <scope>NUCLEOTIDE SEQUENCE [LARGE SCALE GENOMIC DNA]</scope>
    <source>
        <strain evidence="3 7">AF18-16LB</strain>
        <strain evidence="2 5">AF25-15</strain>
        <strain evidence="4 6">AF38-24</strain>
    </source>
</reference>
<protein>
    <recommendedName>
        <fullName evidence="1">Transposase TnpC homeodomain domain-containing protein</fullName>
    </recommendedName>
</protein>
<name>A0A395UY33_9FIRM</name>
<evidence type="ECO:0000313" key="4">
    <source>
        <dbReference type="EMBL" id="RHL26211.1"/>
    </source>
</evidence>
<feature type="domain" description="Transposase TnpC homeodomain" evidence="1">
    <location>
        <begin position="17"/>
        <end position="67"/>
    </location>
</feature>
<evidence type="ECO:0000313" key="5">
    <source>
        <dbReference type="Proteomes" id="UP000266066"/>
    </source>
</evidence>
<dbReference type="EMBL" id="QRON01000015">
    <property type="protein sequence ID" value="RHL26211.1"/>
    <property type="molecule type" value="Genomic_DNA"/>
</dbReference>
<dbReference type="Proteomes" id="UP000266066">
    <property type="component" value="Unassembled WGS sequence"/>
</dbReference>
<dbReference type="Pfam" id="PF13007">
    <property type="entry name" value="LZ_Tnp_IS66"/>
    <property type="match status" value="1"/>
</dbReference>
<accession>A0A395UY33</accession>
<evidence type="ECO:0000313" key="7">
    <source>
        <dbReference type="Proteomes" id="UP000284296"/>
    </source>
</evidence>
<dbReference type="Proteomes" id="UP000283297">
    <property type="component" value="Unassembled WGS sequence"/>
</dbReference>
<dbReference type="AlphaFoldDB" id="A0A395UY33"/>
<organism evidence="2 5">
    <name type="scientific">Agathobacter rectalis</name>
    <dbReference type="NCBI Taxonomy" id="39491"/>
    <lineage>
        <taxon>Bacteria</taxon>
        <taxon>Bacillati</taxon>
        <taxon>Bacillota</taxon>
        <taxon>Clostridia</taxon>
        <taxon>Lachnospirales</taxon>
        <taxon>Lachnospiraceae</taxon>
        <taxon>Agathobacter</taxon>
    </lineage>
</organism>
<proteinExistence type="predicted"/>
<evidence type="ECO:0000313" key="2">
    <source>
        <dbReference type="EMBL" id="RGR53127.1"/>
    </source>
</evidence>
<dbReference type="EMBL" id="QRUJ01000015">
    <property type="protein sequence ID" value="RGR53127.1"/>
    <property type="molecule type" value="Genomic_DNA"/>
</dbReference>
<dbReference type="EMBL" id="QRXG01000001">
    <property type="protein sequence ID" value="RGT84800.1"/>
    <property type="molecule type" value="Genomic_DNA"/>
</dbReference>
<evidence type="ECO:0000313" key="6">
    <source>
        <dbReference type="Proteomes" id="UP000283297"/>
    </source>
</evidence>
<gene>
    <name evidence="4" type="ORF">DW028_13910</name>
    <name evidence="3" type="ORF">DWX06_00480</name>
    <name evidence="2" type="ORF">DWY38_12650</name>
</gene>